<sequence length="41" mass="4798">MIWRVTRITITRRGYKPELFQPHPSKGWGIDIRTLFGGLKA</sequence>
<reference evidence="2" key="1">
    <citation type="submission" date="2011-12" db="EMBL/GenBank/DDBJ databases">
        <title>Complete sequence of Tannerella forsythia ATCC 43037.</title>
        <authorList>
            <person name="Dewhirst F."/>
            <person name="Tanner A."/>
            <person name="Izard J."/>
            <person name="Brinkac L."/>
            <person name="Durkin A.S."/>
            <person name="Hostetler J."/>
            <person name="Shetty J."/>
            <person name="Torralba M."/>
            <person name="Gill S."/>
            <person name="Nelson K."/>
        </authorList>
    </citation>
    <scope>NUCLEOTIDE SEQUENCE [LARGE SCALE GENOMIC DNA]</scope>
    <source>
        <strain evidence="2">ATCC 43037 / JCM 10827 / CCUG 33226 / KCTC 5666 / FDC 338</strain>
    </source>
</reference>
<name>G8ULL0_TANFA</name>
<protein>
    <submittedName>
        <fullName evidence="1">Uncharacterized protein</fullName>
    </submittedName>
</protein>
<dbReference type="KEGG" id="tfo:BFO_1540"/>
<accession>G8ULL0</accession>
<dbReference type="HOGENOM" id="CLU_3277860_0_0_10"/>
<dbReference type="AlphaFoldDB" id="G8ULL0"/>
<dbReference type="EMBL" id="CP003191">
    <property type="protein sequence ID" value="AEW20373.1"/>
    <property type="molecule type" value="Genomic_DNA"/>
</dbReference>
<evidence type="ECO:0000313" key="2">
    <source>
        <dbReference type="Proteomes" id="UP000005436"/>
    </source>
</evidence>
<dbReference type="PATRIC" id="fig|203275.8.peg.1390"/>
<proteinExistence type="predicted"/>
<keyword evidence="2" id="KW-1185">Reference proteome</keyword>
<evidence type="ECO:0000313" key="1">
    <source>
        <dbReference type="EMBL" id="AEW20373.1"/>
    </source>
</evidence>
<dbReference type="Proteomes" id="UP000005436">
    <property type="component" value="Chromosome"/>
</dbReference>
<gene>
    <name evidence="1" type="ordered locus">BFO_1540</name>
</gene>
<organism evidence="1 2">
    <name type="scientific">Tannerella forsythia (strain ATCC 43037 / JCM 10827 / CCUG 21028 A / KCTC 5666 / FDC 338)</name>
    <name type="common">Bacteroides forsythus</name>
    <dbReference type="NCBI Taxonomy" id="203275"/>
    <lineage>
        <taxon>Bacteria</taxon>
        <taxon>Pseudomonadati</taxon>
        <taxon>Bacteroidota</taxon>
        <taxon>Bacteroidia</taxon>
        <taxon>Bacteroidales</taxon>
        <taxon>Tannerellaceae</taxon>
        <taxon>Tannerella</taxon>
    </lineage>
</organism>